<reference evidence="2" key="1">
    <citation type="submission" date="2014-03" db="EMBL/GenBank/DDBJ databases">
        <authorList>
            <person name="Aksoy S."/>
            <person name="Warren W."/>
            <person name="Wilson R.K."/>
        </authorList>
    </citation>
    <scope>NUCLEOTIDE SEQUENCE [LARGE SCALE GENOMIC DNA]</scope>
    <source>
        <strain evidence="2">IAEA</strain>
    </source>
</reference>
<proteinExistence type="predicted"/>
<accession>A0A1A9ZC54</accession>
<sequence length="109" mass="11976">MNSINDSMKTLAQKTQVPENLKIEIEPNKAEANGRSGKTKRALSNGVVSKTLSFSNVRWKSNAVMAADCEDKPVQTGAVIELLDEQTLKLAILFQLGYNTSSLCQDKNF</sequence>
<protein>
    <submittedName>
        <fullName evidence="1">Uncharacterized protein</fullName>
    </submittedName>
</protein>
<evidence type="ECO:0000313" key="1">
    <source>
        <dbReference type="EnsemblMetazoa" id="GPAI010202-PA"/>
    </source>
</evidence>
<reference evidence="1" key="2">
    <citation type="submission" date="2020-05" db="UniProtKB">
        <authorList>
            <consortium name="EnsemblMetazoa"/>
        </authorList>
    </citation>
    <scope>IDENTIFICATION</scope>
    <source>
        <strain evidence="1">IAEA</strain>
    </source>
</reference>
<evidence type="ECO:0000313" key="2">
    <source>
        <dbReference type="Proteomes" id="UP000092445"/>
    </source>
</evidence>
<keyword evidence="2" id="KW-1185">Reference proteome</keyword>
<dbReference type="EnsemblMetazoa" id="GPAI010202-RA">
    <property type="protein sequence ID" value="GPAI010202-PA"/>
    <property type="gene ID" value="GPAI010202"/>
</dbReference>
<dbReference type="AlphaFoldDB" id="A0A1A9ZC54"/>
<name>A0A1A9ZC54_GLOPL</name>
<dbReference type="Proteomes" id="UP000092445">
    <property type="component" value="Unassembled WGS sequence"/>
</dbReference>
<dbReference type="VEuPathDB" id="VectorBase:GPAI010202"/>
<organism evidence="1 2">
    <name type="scientific">Glossina pallidipes</name>
    <name type="common">Tsetse fly</name>
    <dbReference type="NCBI Taxonomy" id="7398"/>
    <lineage>
        <taxon>Eukaryota</taxon>
        <taxon>Metazoa</taxon>
        <taxon>Ecdysozoa</taxon>
        <taxon>Arthropoda</taxon>
        <taxon>Hexapoda</taxon>
        <taxon>Insecta</taxon>
        <taxon>Pterygota</taxon>
        <taxon>Neoptera</taxon>
        <taxon>Endopterygota</taxon>
        <taxon>Diptera</taxon>
        <taxon>Brachycera</taxon>
        <taxon>Muscomorpha</taxon>
        <taxon>Hippoboscoidea</taxon>
        <taxon>Glossinidae</taxon>
        <taxon>Glossina</taxon>
    </lineage>
</organism>